<dbReference type="Proteomes" id="UP000309128">
    <property type="component" value="Unassembled WGS sequence"/>
</dbReference>
<evidence type="ECO:0000256" key="1">
    <source>
        <dbReference type="SAM" id="MobiDB-lite"/>
    </source>
</evidence>
<dbReference type="RefSeq" id="WP_138669391.1">
    <property type="nucleotide sequence ID" value="NZ_VCKY01000112.1"/>
</dbReference>
<comment type="caution">
    <text evidence="2">The sequence shown here is derived from an EMBL/GenBank/DDBJ whole genome shotgun (WGS) entry which is preliminary data.</text>
</comment>
<organism evidence="2 3">
    <name type="scientific">Nonomuraea turkmeniaca</name>
    <dbReference type="NCBI Taxonomy" id="103838"/>
    <lineage>
        <taxon>Bacteria</taxon>
        <taxon>Bacillati</taxon>
        <taxon>Actinomycetota</taxon>
        <taxon>Actinomycetes</taxon>
        <taxon>Streptosporangiales</taxon>
        <taxon>Streptosporangiaceae</taxon>
        <taxon>Nonomuraea</taxon>
    </lineage>
</organism>
<sequence length="61" mass="6227">MTVSPGTSPALRDAYAIMRLRECHGAPLVATHDQAVDGRAHRQVTVDPGGTGTPSSGPSTA</sequence>
<protein>
    <submittedName>
        <fullName evidence="2">Uncharacterized protein</fullName>
    </submittedName>
</protein>
<accession>A0A5S4FAQ4</accession>
<name>A0A5S4FAQ4_9ACTN</name>
<evidence type="ECO:0000313" key="3">
    <source>
        <dbReference type="Proteomes" id="UP000309128"/>
    </source>
</evidence>
<proteinExistence type="predicted"/>
<feature type="region of interest" description="Disordered" evidence="1">
    <location>
        <begin position="32"/>
        <end position="61"/>
    </location>
</feature>
<reference evidence="2 3" key="1">
    <citation type="submission" date="2019-05" db="EMBL/GenBank/DDBJ databases">
        <title>Draft genome sequence of Nonomuraea turkmeniaca DSM 43926.</title>
        <authorList>
            <person name="Saricaoglu S."/>
            <person name="Isik K."/>
        </authorList>
    </citation>
    <scope>NUCLEOTIDE SEQUENCE [LARGE SCALE GENOMIC DNA]</scope>
    <source>
        <strain evidence="2 3">DSM 43926</strain>
    </source>
</reference>
<evidence type="ECO:0000313" key="2">
    <source>
        <dbReference type="EMBL" id="TMR14213.1"/>
    </source>
</evidence>
<dbReference type="EMBL" id="VCKY01000112">
    <property type="protein sequence ID" value="TMR14213.1"/>
    <property type="molecule type" value="Genomic_DNA"/>
</dbReference>
<keyword evidence="3" id="KW-1185">Reference proteome</keyword>
<dbReference type="AlphaFoldDB" id="A0A5S4FAQ4"/>
<gene>
    <name evidence="2" type="ORF">ETD86_29135</name>
</gene>